<reference evidence="2" key="1">
    <citation type="submission" date="2020-08" db="EMBL/GenBank/DDBJ databases">
        <title>Whole genome shotgun sequence of Polymorphospora rubra NBRC 101157.</title>
        <authorList>
            <person name="Komaki H."/>
            <person name="Tamura T."/>
        </authorList>
    </citation>
    <scope>NUCLEOTIDE SEQUENCE</scope>
    <source>
        <strain evidence="2">NBRC 101157</strain>
    </source>
</reference>
<dbReference type="KEGG" id="pry:Prubr_64420"/>
<gene>
    <name evidence="2" type="ORF">Prubr_64420</name>
</gene>
<dbReference type="EMBL" id="AP023359">
    <property type="protein sequence ID" value="BCJ69421.1"/>
    <property type="molecule type" value="Genomic_DNA"/>
</dbReference>
<keyword evidence="3" id="KW-1185">Reference proteome</keyword>
<feature type="region of interest" description="Disordered" evidence="1">
    <location>
        <begin position="1"/>
        <end position="44"/>
    </location>
</feature>
<evidence type="ECO:0000256" key="1">
    <source>
        <dbReference type="SAM" id="MobiDB-lite"/>
    </source>
</evidence>
<protein>
    <submittedName>
        <fullName evidence="2">Uncharacterized protein</fullName>
    </submittedName>
</protein>
<dbReference type="AlphaFoldDB" id="A0A810N6M6"/>
<feature type="compositionally biased region" description="Basic residues" evidence="1">
    <location>
        <begin position="25"/>
        <end position="37"/>
    </location>
</feature>
<accession>A0A810N6M6</accession>
<sequence length="99" mass="10999">MTWIERTYHRRRGRPTPTPVTGRGHGPRRGAGRRRPARPGAPPDATLVINNVPCDDPNLPLVCEKILAKILPPAATVSQACGAMARVMWARQARRSRTW</sequence>
<proteinExistence type="predicted"/>
<evidence type="ECO:0000313" key="2">
    <source>
        <dbReference type="EMBL" id="BCJ69421.1"/>
    </source>
</evidence>
<dbReference type="Proteomes" id="UP000680866">
    <property type="component" value="Chromosome"/>
</dbReference>
<name>A0A810N6M6_9ACTN</name>
<evidence type="ECO:0000313" key="3">
    <source>
        <dbReference type="Proteomes" id="UP000680866"/>
    </source>
</evidence>
<organism evidence="2 3">
    <name type="scientific">Polymorphospora rubra</name>
    <dbReference type="NCBI Taxonomy" id="338584"/>
    <lineage>
        <taxon>Bacteria</taxon>
        <taxon>Bacillati</taxon>
        <taxon>Actinomycetota</taxon>
        <taxon>Actinomycetes</taxon>
        <taxon>Micromonosporales</taxon>
        <taxon>Micromonosporaceae</taxon>
        <taxon>Polymorphospora</taxon>
    </lineage>
</organism>